<proteinExistence type="predicted"/>
<reference evidence="1" key="1">
    <citation type="submission" date="2013-07" db="EMBL/GenBank/DDBJ databases">
        <title>The genome of an arbuscular mycorrhizal fungus provides insights into the evolution of the oldest plant symbiosis.</title>
        <authorList>
            <consortium name="DOE Joint Genome Institute"/>
            <person name="Tisserant E."/>
            <person name="Malbreil M."/>
            <person name="Kuo A."/>
            <person name="Kohler A."/>
            <person name="Symeonidi A."/>
            <person name="Balestrini R."/>
            <person name="Charron P."/>
            <person name="Duensing N."/>
            <person name="Frei-dit-Frey N."/>
            <person name="Gianinazzi-Pearson V."/>
            <person name="Gilbert B."/>
            <person name="Handa Y."/>
            <person name="Hijri M."/>
            <person name="Kaul R."/>
            <person name="Kawaguchi M."/>
            <person name="Krajinski F."/>
            <person name="Lammers P."/>
            <person name="Lapierre D."/>
            <person name="Masclaux F.G."/>
            <person name="Murat C."/>
            <person name="Morin E."/>
            <person name="Ndikumana S."/>
            <person name="Pagni M."/>
            <person name="Petitpierre D."/>
            <person name="Requena N."/>
            <person name="Rosikiewicz P."/>
            <person name="Riley R."/>
            <person name="Saito K."/>
            <person name="San Clemente H."/>
            <person name="Shapiro H."/>
            <person name="van Tuinen D."/>
            <person name="Becard G."/>
            <person name="Bonfante P."/>
            <person name="Paszkowski U."/>
            <person name="Shachar-Hill Y."/>
            <person name="Young J.P."/>
            <person name="Sanders I.R."/>
            <person name="Henrissat B."/>
            <person name="Rensing S.A."/>
            <person name="Grigoriev I.V."/>
            <person name="Corradi N."/>
            <person name="Roux C."/>
            <person name="Martin F."/>
        </authorList>
    </citation>
    <scope>NUCLEOTIDE SEQUENCE</scope>
    <source>
        <strain evidence="1">DAOM 197198</strain>
    </source>
</reference>
<name>U9UQM5_RHIID</name>
<accession>U9UQM5</accession>
<protein>
    <submittedName>
        <fullName evidence="1">Uncharacterized protein</fullName>
    </submittedName>
</protein>
<gene>
    <name evidence="1" type="ORF">GLOINDRAFT_2301</name>
</gene>
<evidence type="ECO:0000313" key="1">
    <source>
        <dbReference type="EMBL" id="ESA17901.1"/>
    </source>
</evidence>
<sequence length="95" mass="11214">MLVTALPRRGKLLLQMKDESIYIRVIFDKKRFIWIQLRAAGLAETEPLSSMTIKWFLVYKVYRPHIPPRLSHIQEYDNLQLLMSKLGHFLVFNAG</sequence>
<dbReference type="EMBL" id="KI279714">
    <property type="protein sequence ID" value="ESA17901.1"/>
    <property type="molecule type" value="Genomic_DNA"/>
</dbReference>
<dbReference type="HOGENOM" id="CLU_2373879_0_0_1"/>
<organism evidence="1">
    <name type="scientific">Rhizophagus irregularis (strain DAOM 181602 / DAOM 197198 / MUCL 43194)</name>
    <name type="common">Arbuscular mycorrhizal fungus</name>
    <name type="synonym">Glomus intraradices</name>
    <dbReference type="NCBI Taxonomy" id="747089"/>
    <lineage>
        <taxon>Eukaryota</taxon>
        <taxon>Fungi</taxon>
        <taxon>Fungi incertae sedis</taxon>
        <taxon>Mucoromycota</taxon>
        <taxon>Glomeromycotina</taxon>
        <taxon>Glomeromycetes</taxon>
        <taxon>Glomerales</taxon>
        <taxon>Glomeraceae</taxon>
        <taxon>Rhizophagus</taxon>
    </lineage>
</organism>
<dbReference type="AlphaFoldDB" id="U9UQM5"/>